<dbReference type="Proteomes" id="UP000011747">
    <property type="component" value="Unassembled WGS sequence"/>
</dbReference>
<dbReference type="Gene3D" id="1.10.10.10">
    <property type="entry name" value="Winged helix-like DNA-binding domain superfamily/Winged helix DNA-binding domain"/>
    <property type="match status" value="1"/>
</dbReference>
<dbReference type="Pfam" id="PF14540">
    <property type="entry name" value="NTF-like"/>
    <property type="match status" value="1"/>
</dbReference>
<proteinExistence type="predicted"/>
<name>G9QKH0_9BACI</name>
<evidence type="ECO:0000259" key="3">
    <source>
        <dbReference type="Pfam" id="PF22339"/>
    </source>
</evidence>
<evidence type="ECO:0000313" key="5">
    <source>
        <dbReference type="Proteomes" id="UP000011747"/>
    </source>
</evidence>
<dbReference type="AlphaFoldDB" id="G9QKH0"/>
<dbReference type="PATRIC" id="fig|665952.3.peg.1510"/>
<keyword evidence="5" id="KW-1185">Reference proteome</keyword>
<dbReference type="InterPro" id="IPR029348">
    <property type="entry name" value="NTF-like"/>
</dbReference>
<evidence type="ECO:0000259" key="1">
    <source>
        <dbReference type="Pfam" id="PF14540"/>
    </source>
</evidence>
<dbReference type="EMBL" id="ACWF01000077">
    <property type="protein sequence ID" value="EHL78372.1"/>
    <property type="molecule type" value="Genomic_DNA"/>
</dbReference>
<comment type="caution">
    <text evidence="4">The sequence shown here is derived from an EMBL/GenBank/DDBJ whole genome shotgun (WGS) entry which is preliminary data.</text>
</comment>
<feature type="domain" description="YgxA-like substrate binding" evidence="3">
    <location>
        <begin position="120"/>
        <end position="217"/>
    </location>
</feature>
<dbReference type="RefSeq" id="WP_003353820.1">
    <property type="nucleotide sequence ID" value="NZ_JH414749.1"/>
</dbReference>
<protein>
    <recommendedName>
        <fullName evidence="6">Nucleotidyltransferase-like domain-containing protein</fullName>
    </recommendedName>
</protein>
<dbReference type="InterPro" id="IPR054515">
    <property type="entry name" value="YgxA-like_substrate-bd"/>
</dbReference>
<evidence type="ECO:0000313" key="4">
    <source>
        <dbReference type="EMBL" id="EHL78372.1"/>
    </source>
</evidence>
<dbReference type="Gene3D" id="1.20.120.330">
    <property type="entry name" value="Nucleotidyltransferases domain 2"/>
    <property type="match status" value="1"/>
</dbReference>
<organism evidence="4 5">
    <name type="scientific">Bacillus smithii 7_3_47FAA</name>
    <dbReference type="NCBI Taxonomy" id="665952"/>
    <lineage>
        <taxon>Bacteria</taxon>
        <taxon>Bacillati</taxon>
        <taxon>Bacillota</taxon>
        <taxon>Bacilli</taxon>
        <taxon>Bacillales</taxon>
        <taxon>Bacillaceae</taxon>
        <taxon>Bacillus</taxon>
    </lineage>
</organism>
<dbReference type="HOGENOM" id="CLU_066613_0_0_9"/>
<dbReference type="InterPro" id="IPR043519">
    <property type="entry name" value="NT_sf"/>
</dbReference>
<feature type="domain" description="YgxA-like helix-turn-helix" evidence="2">
    <location>
        <begin position="224"/>
        <end position="286"/>
    </location>
</feature>
<dbReference type="Gene3D" id="3.30.460.10">
    <property type="entry name" value="Beta Polymerase, domain 2"/>
    <property type="match status" value="1"/>
</dbReference>
<evidence type="ECO:0000259" key="2">
    <source>
        <dbReference type="Pfam" id="PF18576"/>
    </source>
</evidence>
<accession>G9QKH0</accession>
<dbReference type="Pfam" id="PF22339">
    <property type="entry name" value="YgxA-like_sub_bind"/>
    <property type="match status" value="1"/>
</dbReference>
<feature type="domain" description="Nucleotidyltransferase-like" evidence="1">
    <location>
        <begin position="1"/>
        <end position="118"/>
    </location>
</feature>
<dbReference type="Pfam" id="PF18576">
    <property type="entry name" value="HTH_52"/>
    <property type="match status" value="1"/>
</dbReference>
<gene>
    <name evidence="4" type="ORF">HMPREF1015_03233</name>
</gene>
<reference evidence="4 5" key="1">
    <citation type="submission" date="2011-09" db="EMBL/GenBank/DDBJ databases">
        <title>The Genome Sequence of Bacillus smithii 7_3_47FAA.</title>
        <authorList>
            <consortium name="The Broad Institute Genome Sequencing Platform"/>
            <person name="Earl A."/>
            <person name="Ward D."/>
            <person name="Feldgarden M."/>
            <person name="Gevers D."/>
            <person name="Daigneault M."/>
            <person name="Strauss J."/>
            <person name="Allen-Vercoe E."/>
            <person name="Young S.K."/>
            <person name="Zeng Q."/>
            <person name="Gargeya S."/>
            <person name="Fitzgerald M."/>
            <person name="Haas B."/>
            <person name="Abouelleil A."/>
            <person name="Alvarado L."/>
            <person name="Arachchi H.M."/>
            <person name="Berlin A."/>
            <person name="Brown A."/>
            <person name="Chapman S.B."/>
            <person name="Chen Z."/>
            <person name="Dunbar C."/>
            <person name="Freedman E."/>
            <person name="Gearin G."/>
            <person name="Goldberg J."/>
            <person name="Griggs A."/>
            <person name="Gujja S."/>
            <person name="Heiman D."/>
            <person name="Howarth C."/>
            <person name="Larson L."/>
            <person name="Lui A."/>
            <person name="MacDonald P.J.P."/>
            <person name="Montmayeur A."/>
            <person name="Murphy C."/>
            <person name="Neiman D."/>
            <person name="Pearson M."/>
            <person name="Priest M."/>
            <person name="Roberts A."/>
            <person name="Saif S."/>
            <person name="Shea T."/>
            <person name="Shenoy N."/>
            <person name="Sisk P."/>
            <person name="Stolte C."/>
            <person name="Sykes S."/>
            <person name="Wortman J."/>
            <person name="Nusbaum C."/>
            <person name="Birren B."/>
        </authorList>
    </citation>
    <scope>NUCLEOTIDE SEQUENCE [LARGE SCALE GENOMIC DNA]</scope>
    <source>
        <strain evidence="4 5">7_3_47FAA</strain>
    </source>
</reference>
<dbReference type="InterPro" id="IPR041143">
    <property type="entry name" value="YgxA_HTH"/>
</dbReference>
<evidence type="ECO:0008006" key="6">
    <source>
        <dbReference type="Google" id="ProtNLM"/>
    </source>
</evidence>
<dbReference type="InterPro" id="IPR036388">
    <property type="entry name" value="WH-like_DNA-bd_sf"/>
</dbReference>
<sequence length="288" mass="34392">MEDILRPIYQERASSKNTLGILSIEKREGWNYQEETFDNILLVIAKEVEKNLLVKHYAYQDKKAALYIVDEEQLKEWLLLGTNRKILNWLSDGKIVFDRNDYVHRLKNELRESSANERNLKMAIEFSKIIKSYTDGKAFFHNGHYMDAYHHISRSLYHLACLAIIEKGFQPEQTMWDQVKQLNPEIYKLYEELLTSNENIEKRLELLFLASEFLIHSHTESGVSHFLNVLRKKDYWSIDDLINHPEVKYYAIDLETLLEYLIHQNYVRIVQAETKGIHIYHRFYKIFS</sequence>